<dbReference type="PANTHER" id="PTHR11394">
    <property type="entry name" value="TASTE RECEPTOR TYPE 2"/>
    <property type="match status" value="1"/>
</dbReference>
<dbReference type="GO" id="GO:0004930">
    <property type="term" value="F:G protein-coupled receptor activity"/>
    <property type="evidence" value="ECO:0007669"/>
    <property type="project" value="UniProtKB-KW"/>
</dbReference>
<feature type="transmembrane region" description="Helical" evidence="13">
    <location>
        <begin position="132"/>
        <end position="153"/>
    </location>
</feature>
<feature type="transmembrane region" description="Helical" evidence="13">
    <location>
        <begin position="239"/>
        <end position="257"/>
    </location>
</feature>
<keyword evidence="6 13" id="KW-1133">Transmembrane helix</keyword>
<dbReference type="SUPFAM" id="SSF81321">
    <property type="entry name" value="Family A G protein-coupled receptor-like"/>
    <property type="match status" value="1"/>
</dbReference>
<keyword evidence="10 12" id="KW-0807">Transducer</keyword>
<evidence type="ECO:0000256" key="6">
    <source>
        <dbReference type="ARBA" id="ARBA00022989"/>
    </source>
</evidence>
<comment type="similarity">
    <text evidence="2 11">Belongs to the G-protein coupled receptor T2R family.</text>
</comment>
<name>A0A8C3SJN1_CHESE</name>
<dbReference type="Gene3D" id="1.20.1070.10">
    <property type="entry name" value="Rhodopsin 7-helix transmembrane proteins"/>
    <property type="match status" value="1"/>
</dbReference>
<dbReference type="AlphaFoldDB" id="A0A8C3SJN1"/>
<dbReference type="GO" id="GO:0033038">
    <property type="term" value="F:bitter taste receptor activity"/>
    <property type="evidence" value="ECO:0007669"/>
    <property type="project" value="InterPro"/>
</dbReference>
<reference evidence="14" key="2">
    <citation type="submission" date="2025-09" db="UniProtKB">
        <authorList>
            <consortium name="Ensembl"/>
        </authorList>
    </citation>
    <scope>IDENTIFICATION</scope>
</reference>
<keyword evidence="15" id="KW-1185">Reference proteome</keyword>
<keyword evidence="5 12" id="KW-0812">Transmembrane</keyword>
<sequence length="318" mass="36379">MRNMLTPVALISMILLGLESLVASLGNGFIIVVIFTDWIKSRKLASCELILTSLSISRFLLQWIVMMSNFIYIVFPRTSALGCKHKTFGILWNFLNMVSLWCATWLSVFYSVKIANFTQPFFLWFKLRIAWLVPKLLLGSLMVSLVNSIPLVWSDVGFDLCNSRKSPEGNTTFNDAKDIPYLFFMPMEVVVCAIPFIIFLVSSILLLISQWKHTKKMKNNVTGFKDLSVEAHTNAMKSLLSFFILFIIYFVSIIVILTDTIKFQNPARLPYEVLLSAYPSAHPIVLVLTNPKLKQLSMKILHQIKLPLFVFWSCISVW</sequence>
<dbReference type="Proteomes" id="UP000694403">
    <property type="component" value="Unplaced"/>
</dbReference>
<keyword evidence="9 12" id="KW-0675">Receptor</keyword>
<evidence type="ECO:0000256" key="5">
    <source>
        <dbReference type="ARBA" id="ARBA00022692"/>
    </source>
</evidence>
<evidence type="ECO:0000256" key="12">
    <source>
        <dbReference type="RuleBase" id="RU004424"/>
    </source>
</evidence>
<dbReference type="PANTHER" id="PTHR11394:SF47">
    <property type="entry name" value="TASTE RECEPTOR TYPE 2 MEMBER 40"/>
    <property type="match status" value="1"/>
</dbReference>
<evidence type="ECO:0000256" key="13">
    <source>
        <dbReference type="SAM" id="Phobius"/>
    </source>
</evidence>
<evidence type="ECO:0000256" key="9">
    <source>
        <dbReference type="ARBA" id="ARBA00023170"/>
    </source>
</evidence>
<evidence type="ECO:0000256" key="3">
    <source>
        <dbReference type="ARBA" id="ARBA00022480"/>
    </source>
</evidence>
<evidence type="ECO:0000256" key="2">
    <source>
        <dbReference type="ARBA" id="ARBA00007376"/>
    </source>
</evidence>
<evidence type="ECO:0000313" key="15">
    <source>
        <dbReference type="Proteomes" id="UP000694403"/>
    </source>
</evidence>
<feature type="transmembrane region" description="Helical" evidence="13">
    <location>
        <begin position="90"/>
        <end position="112"/>
    </location>
</feature>
<evidence type="ECO:0000256" key="7">
    <source>
        <dbReference type="ARBA" id="ARBA00023040"/>
    </source>
</evidence>
<evidence type="ECO:0000256" key="10">
    <source>
        <dbReference type="ARBA" id="ARBA00023224"/>
    </source>
</evidence>
<evidence type="ECO:0000256" key="11">
    <source>
        <dbReference type="RuleBase" id="RU004423"/>
    </source>
</evidence>
<dbReference type="Pfam" id="PF05296">
    <property type="entry name" value="TAS2R"/>
    <property type="match status" value="1"/>
</dbReference>
<dbReference type="GO" id="GO:0016020">
    <property type="term" value="C:membrane"/>
    <property type="evidence" value="ECO:0007669"/>
    <property type="project" value="UniProtKB-SubCell"/>
</dbReference>
<feature type="transmembrane region" description="Helical" evidence="13">
    <location>
        <begin position="181"/>
        <end position="208"/>
    </location>
</feature>
<evidence type="ECO:0000313" key="14">
    <source>
        <dbReference type="Ensembl" id="ENSCSRP00000015309.1"/>
    </source>
</evidence>
<organism evidence="14 15">
    <name type="scientific">Chelydra serpentina</name>
    <name type="common">Snapping turtle</name>
    <name type="synonym">Testudo serpentina</name>
    <dbReference type="NCBI Taxonomy" id="8475"/>
    <lineage>
        <taxon>Eukaryota</taxon>
        <taxon>Metazoa</taxon>
        <taxon>Chordata</taxon>
        <taxon>Craniata</taxon>
        <taxon>Vertebrata</taxon>
        <taxon>Euteleostomi</taxon>
        <taxon>Archelosauria</taxon>
        <taxon>Testudinata</taxon>
        <taxon>Testudines</taxon>
        <taxon>Cryptodira</taxon>
        <taxon>Durocryptodira</taxon>
        <taxon>Americhelydia</taxon>
        <taxon>Chelydroidea</taxon>
        <taxon>Chelydridae</taxon>
        <taxon>Chelydra</taxon>
    </lineage>
</organism>
<feature type="transmembrane region" description="Helical" evidence="13">
    <location>
        <begin position="6"/>
        <end position="35"/>
    </location>
</feature>
<dbReference type="CDD" id="cd13950">
    <property type="entry name" value="7tm_TAS2R"/>
    <property type="match status" value="1"/>
</dbReference>
<keyword evidence="8 12" id="KW-0472">Membrane</keyword>
<evidence type="ECO:0000256" key="8">
    <source>
        <dbReference type="ARBA" id="ARBA00023136"/>
    </source>
</evidence>
<proteinExistence type="inferred from homology"/>
<protein>
    <recommendedName>
        <fullName evidence="12">Taste receptor type 2</fullName>
    </recommendedName>
</protein>
<dbReference type="Ensembl" id="ENSCSRT00000015962.1">
    <property type="protein sequence ID" value="ENSCSRP00000015309.1"/>
    <property type="gene ID" value="ENSCSRG00000011681.1"/>
</dbReference>
<dbReference type="InterPro" id="IPR007960">
    <property type="entry name" value="TAS2R"/>
</dbReference>
<keyword evidence="7 12" id="KW-0297">G-protein coupled receptor</keyword>
<keyword evidence="4 12" id="KW-0716">Sensory transduction</keyword>
<evidence type="ECO:0000256" key="4">
    <source>
        <dbReference type="ARBA" id="ARBA00022606"/>
    </source>
</evidence>
<reference evidence="14" key="1">
    <citation type="submission" date="2025-08" db="UniProtKB">
        <authorList>
            <consortium name="Ensembl"/>
        </authorList>
    </citation>
    <scope>IDENTIFICATION</scope>
</reference>
<accession>A0A8C3SJN1</accession>
<dbReference type="FunFam" id="1.20.1070.10:FF:000055">
    <property type="entry name" value="Taste receptor type 2"/>
    <property type="match status" value="1"/>
</dbReference>
<feature type="transmembrane region" description="Helical" evidence="13">
    <location>
        <begin position="56"/>
        <end position="75"/>
    </location>
</feature>
<comment type="subcellular location">
    <subcellularLocation>
        <location evidence="1 12">Membrane</location>
        <topology evidence="1 12">Multi-pass membrane protein</topology>
    </subcellularLocation>
</comment>
<keyword evidence="3 12" id="KW-0919">Taste</keyword>
<evidence type="ECO:0000256" key="1">
    <source>
        <dbReference type="ARBA" id="ARBA00004141"/>
    </source>
</evidence>